<feature type="region of interest" description="Disordered" evidence="1">
    <location>
        <begin position="32"/>
        <end position="178"/>
    </location>
</feature>
<dbReference type="EMBL" id="JBCAWK010000008">
    <property type="protein sequence ID" value="KAK8850471.1"/>
    <property type="molecule type" value="Genomic_DNA"/>
</dbReference>
<feature type="compositionally biased region" description="Polar residues" evidence="1">
    <location>
        <begin position="169"/>
        <end position="178"/>
    </location>
</feature>
<keyword evidence="3" id="KW-1185">Reference proteome</keyword>
<proteinExistence type="predicted"/>
<dbReference type="RefSeq" id="XP_066801902.1">
    <property type="nucleotide sequence ID" value="XM_066947488.1"/>
</dbReference>
<feature type="compositionally biased region" description="Basic and acidic residues" evidence="1">
    <location>
        <begin position="967"/>
        <end position="979"/>
    </location>
</feature>
<reference evidence="2 3" key="1">
    <citation type="journal article" date="2024" name="bioRxiv">
        <title>Comparative genomics of Cryptococcus and Kwoniella reveals pathogenesis evolution and contrasting karyotype dynamics via intercentromeric recombination or chromosome fusion.</title>
        <authorList>
            <person name="Coelho M.A."/>
            <person name="David-Palma M."/>
            <person name="Shea T."/>
            <person name="Bowers K."/>
            <person name="McGinley-Smith S."/>
            <person name="Mohammad A.W."/>
            <person name="Gnirke A."/>
            <person name="Yurkov A.M."/>
            <person name="Nowrousian M."/>
            <person name="Sun S."/>
            <person name="Cuomo C.A."/>
            <person name="Heitman J."/>
        </authorList>
    </citation>
    <scope>NUCLEOTIDE SEQUENCE [LARGE SCALE GENOMIC DNA]</scope>
    <source>
        <strain evidence="2 3">CBS 13917</strain>
    </source>
</reference>
<feature type="region of interest" description="Disordered" evidence="1">
    <location>
        <begin position="273"/>
        <end position="300"/>
    </location>
</feature>
<gene>
    <name evidence="2" type="ORF">IAR55_004389</name>
</gene>
<protein>
    <submittedName>
        <fullName evidence="2">Uncharacterized protein</fullName>
    </submittedName>
</protein>
<feature type="region of interest" description="Disordered" evidence="1">
    <location>
        <begin position="549"/>
        <end position="594"/>
    </location>
</feature>
<feature type="region of interest" description="Disordered" evidence="1">
    <location>
        <begin position="669"/>
        <end position="712"/>
    </location>
</feature>
<evidence type="ECO:0000313" key="3">
    <source>
        <dbReference type="Proteomes" id="UP001388673"/>
    </source>
</evidence>
<accession>A0AAW0YXS8</accession>
<sequence>MFAQPQDELFCLSAREKMQMAKIALIEAESEEAEAKRLKRKQSRKKSYALSLDGSEADSDMAFASSSTRSRSSSSRSVSASKSILRRPIPTSVQPDSPTLTAPSILPSPAPSGPLPPAPNPMSLNTDFGPPVTSGSYENGSGSSTITPHVRRRSSRVRFSDQPLPTSPQPNLTMPNISRPTSLRALRRESSIDGLRSDLVSASGSLSKRSSIASSIASDPWAWRSSSIVSEMAYPSSHEEEEEIEEAFKPQILPYPKIPPALSRLSIETSASSEWSPSLGTSSPGSVTSPTLKNTLNRPSLDSVTHLPSLEARVAGSDGSIYYAPSYMTDDSSLDNDYERHIGKRGDSTSSSLSIQIPPKSYPSPYAALLPRRRSSLAAYVVSANMPPTMNREAWNDSDLGLSPRSGAKMLETQLRESRKSSLGTESIIAEIRQEPESFEESDNGRIPSIDLPPSSIHEPTTMDVVRGHLRTDSGLSAIMAFPVPPDRERGSEVKITPGPVLRTGLTKSVLEAVETAERAVVVEVDGVVIIDKEATPAEEDDEVLMPVEEVSDSGGEQDQKTHKVDRELSLNSPSAGQPPVLSVQTPEMGFSGSFTDDLNEGHAKENDFDPGSRPASPEMHQLLTSLPKARRPRRLAIDAELETEESDIDLSTPLITAALRSKIITPHSRLVSQSSPAARPTQSRTTSANSVNTESLKTGMGLTSGRGWSGSESEEEEWVAAVRSVSQRKAASRSPSSTYGLDVETRLDSTPTHKRFSSTSYASSSHSIKTGASKSFNYRLSQLSTLSGASTIELDMGPLTPAASMNLENLTPQVAVAMIRNNSVSSTSSSVPGDFPWGQSSPPASPSRGLFPNSPTGRKASKDGFPFSGASSPLRTPTRLRDSTTLPPPEREVEGWGEPEVLMDDQYFDGEFSRAGSSNGSVGSRRAGTISTFSLGSRSSLLARSDDEIEHGSSVRRRPTMGARGESGEKTPKAEGVERAPSPDIWSSHEAKEERLMDEQMPEDLGGDWHDHDGQREEEVQEPTQKKVVQPRKSMLRQPTQIRIRTITS</sequence>
<feature type="region of interest" description="Disordered" evidence="1">
    <location>
        <begin position="437"/>
        <end position="459"/>
    </location>
</feature>
<feature type="compositionally biased region" description="Pro residues" evidence="1">
    <location>
        <begin position="106"/>
        <end position="120"/>
    </location>
</feature>
<feature type="compositionally biased region" description="Low complexity" evidence="1">
    <location>
        <begin position="65"/>
        <end position="83"/>
    </location>
</feature>
<feature type="compositionally biased region" description="Basic and acidic residues" evidence="1">
    <location>
        <begin position="1008"/>
        <end position="1019"/>
    </location>
</feature>
<feature type="compositionally biased region" description="Basic and acidic residues" evidence="1">
    <location>
        <begin position="945"/>
        <end position="954"/>
    </location>
</feature>
<organism evidence="2 3">
    <name type="scientific">Kwoniella newhampshirensis</name>
    <dbReference type="NCBI Taxonomy" id="1651941"/>
    <lineage>
        <taxon>Eukaryota</taxon>
        <taxon>Fungi</taxon>
        <taxon>Dikarya</taxon>
        <taxon>Basidiomycota</taxon>
        <taxon>Agaricomycotina</taxon>
        <taxon>Tremellomycetes</taxon>
        <taxon>Tremellales</taxon>
        <taxon>Cryptococcaceae</taxon>
        <taxon>Kwoniella</taxon>
    </lineage>
</organism>
<dbReference type="KEGG" id="kne:92181647"/>
<feature type="region of interest" description="Disordered" evidence="1">
    <location>
        <begin position="826"/>
        <end position="895"/>
    </location>
</feature>
<name>A0AAW0YXS8_9TREE</name>
<feature type="compositionally biased region" description="Polar residues" evidence="1">
    <location>
        <begin position="133"/>
        <end position="147"/>
    </location>
</feature>
<feature type="compositionally biased region" description="Basic residues" evidence="1">
    <location>
        <begin position="37"/>
        <end position="47"/>
    </location>
</feature>
<feature type="region of interest" description="Disordered" evidence="1">
    <location>
        <begin position="937"/>
        <end position="1040"/>
    </location>
</feature>
<feature type="compositionally biased region" description="Basic and acidic residues" evidence="1">
    <location>
        <begin position="558"/>
        <end position="569"/>
    </location>
</feature>
<evidence type="ECO:0000256" key="1">
    <source>
        <dbReference type="SAM" id="MobiDB-lite"/>
    </source>
</evidence>
<dbReference type="Proteomes" id="UP001388673">
    <property type="component" value="Unassembled WGS sequence"/>
</dbReference>
<comment type="caution">
    <text evidence="2">The sequence shown here is derived from an EMBL/GenBank/DDBJ whole genome shotgun (WGS) entry which is preliminary data.</text>
</comment>
<feature type="compositionally biased region" description="Low complexity" evidence="1">
    <location>
        <begin position="276"/>
        <end position="292"/>
    </location>
</feature>
<dbReference type="GeneID" id="92181647"/>
<feature type="compositionally biased region" description="Basic and acidic residues" evidence="1">
    <location>
        <begin position="988"/>
        <end position="999"/>
    </location>
</feature>
<dbReference type="AlphaFoldDB" id="A0AAW0YXS8"/>
<evidence type="ECO:0000313" key="2">
    <source>
        <dbReference type="EMBL" id="KAK8850471.1"/>
    </source>
</evidence>
<feature type="compositionally biased region" description="Polar residues" evidence="1">
    <location>
        <begin position="671"/>
        <end position="697"/>
    </location>
</feature>